<evidence type="ECO:0000313" key="1">
    <source>
        <dbReference type="EMBL" id="KAL0010122.1"/>
    </source>
</evidence>
<proteinExistence type="predicted"/>
<dbReference type="Proteomes" id="UP001459277">
    <property type="component" value="Unassembled WGS sequence"/>
</dbReference>
<reference evidence="1 2" key="1">
    <citation type="submission" date="2024-01" db="EMBL/GenBank/DDBJ databases">
        <title>A telomere-to-telomere, gap-free genome of sweet tea (Lithocarpus litseifolius).</title>
        <authorList>
            <person name="Zhou J."/>
        </authorList>
    </citation>
    <scope>NUCLEOTIDE SEQUENCE [LARGE SCALE GENOMIC DNA]</scope>
    <source>
        <strain evidence="1">Zhou-2022a</strain>
        <tissue evidence="1">Leaf</tissue>
    </source>
</reference>
<protein>
    <submittedName>
        <fullName evidence="1">Uncharacterized protein</fullName>
    </submittedName>
</protein>
<dbReference type="EMBL" id="JAZDWU010000002">
    <property type="protein sequence ID" value="KAL0010122.1"/>
    <property type="molecule type" value="Genomic_DNA"/>
</dbReference>
<organism evidence="1 2">
    <name type="scientific">Lithocarpus litseifolius</name>
    <dbReference type="NCBI Taxonomy" id="425828"/>
    <lineage>
        <taxon>Eukaryota</taxon>
        <taxon>Viridiplantae</taxon>
        <taxon>Streptophyta</taxon>
        <taxon>Embryophyta</taxon>
        <taxon>Tracheophyta</taxon>
        <taxon>Spermatophyta</taxon>
        <taxon>Magnoliopsida</taxon>
        <taxon>eudicotyledons</taxon>
        <taxon>Gunneridae</taxon>
        <taxon>Pentapetalae</taxon>
        <taxon>rosids</taxon>
        <taxon>fabids</taxon>
        <taxon>Fagales</taxon>
        <taxon>Fagaceae</taxon>
        <taxon>Lithocarpus</taxon>
    </lineage>
</organism>
<sequence length="85" mass="9448">MTSNPLRASVLIAGGQDLMDMNEKLKKIWKKLDKIVKDSEDFKLKVIPVEREQDIGDQHVRVPGIGLSTCTTIAAAEALDKEKID</sequence>
<evidence type="ECO:0000313" key="2">
    <source>
        <dbReference type="Proteomes" id="UP001459277"/>
    </source>
</evidence>
<comment type="caution">
    <text evidence="1">The sequence shown here is derived from an EMBL/GenBank/DDBJ whole genome shotgun (WGS) entry which is preliminary data.</text>
</comment>
<gene>
    <name evidence="1" type="ORF">SO802_005230</name>
</gene>
<keyword evidence="2" id="KW-1185">Reference proteome</keyword>
<accession>A0AAW2DI22</accession>
<dbReference type="AlphaFoldDB" id="A0AAW2DI22"/>
<name>A0AAW2DI22_9ROSI</name>